<dbReference type="EMBL" id="CAMGYJ010000006">
    <property type="protein sequence ID" value="CAI0430776.1"/>
    <property type="molecule type" value="Genomic_DNA"/>
</dbReference>
<comment type="caution">
    <text evidence="14">The sequence shown here is derived from an EMBL/GenBank/DDBJ whole genome shotgun (WGS) entry which is preliminary data.</text>
</comment>
<keyword evidence="7 11" id="KW-0342">GTP-binding</keyword>
<evidence type="ECO:0000256" key="11">
    <source>
        <dbReference type="PIRSR" id="PIRSR601019-1"/>
    </source>
</evidence>
<accession>A0AAV0L937</accession>
<keyword evidence="3 11" id="KW-0547">Nucleotide-binding</keyword>
<evidence type="ECO:0000256" key="9">
    <source>
        <dbReference type="ARBA" id="ARBA00023242"/>
    </source>
</evidence>
<dbReference type="FunFam" id="3.40.50.300:FF:001647">
    <property type="entry name" value="Extra-large guanine nucleotide-binding protein 1"/>
    <property type="match status" value="1"/>
</dbReference>
<comment type="subcellular location">
    <subcellularLocation>
        <location evidence="1">Nucleus</location>
    </subcellularLocation>
</comment>
<keyword evidence="2 12" id="KW-0479">Metal-binding</keyword>
<feature type="binding site" evidence="12">
    <location>
        <position position="55"/>
    </location>
    <ligand>
        <name>Mg(2+)</name>
        <dbReference type="ChEBI" id="CHEBI:18420"/>
    </ligand>
</feature>
<evidence type="ECO:0000256" key="12">
    <source>
        <dbReference type="PIRSR" id="PIRSR601019-2"/>
    </source>
</evidence>
<reference evidence="14" key="1">
    <citation type="submission" date="2022-08" db="EMBL/GenBank/DDBJ databases">
        <authorList>
            <person name="Gutierrez-Valencia J."/>
        </authorList>
    </citation>
    <scope>NUCLEOTIDE SEQUENCE</scope>
</reference>
<dbReference type="AlphaFoldDB" id="A0AAV0L937"/>
<organism evidence="14 15">
    <name type="scientific">Linum tenue</name>
    <dbReference type="NCBI Taxonomy" id="586396"/>
    <lineage>
        <taxon>Eukaryota</taxon>
        <taxon>Viridiplantae</taxon>
        <taxon>Streptophyta</taxon>
        <taxon>Embryophyta</taxon>
        <taxon>Tracheophyta</taxon>
        <taxon>Spermatophyta</taxon>
        <taxon>Magnoliopsida</taxon>
        <taxon>eudicotyledons</taxon>
        <taxon>Gunneridae</taxon>
        <taxon>Pentapetalae</taxon>
        <taxon>rosids</taxon>
        <taxon>fabids</taxon>
        <taxon>Malpighiales</taxon>
        <taxon>Linaceae</taxon>
        <taxon>Linum</taxon>
    </lineage>
</organism>
<evidence type="ECO:0000256" key="3">
    <source>
        <dbReference type="ARBA" id="ARBA00022741"/>
    </source>
</evidence>
<dbReference type="GO" id="GO:0005634">
    <property type="term" value="C:nucleus"/>
    <property type="evidence" value="ECO:0007669"/>
    <property type="project" value="UniProtKB-SubCell"/>
</dbReference>
<feature type="binding site" evidence="11">
    <location>
        <begin position="332"/>
        <end position="335"/>
    </location>
    <ligand>
        <name>GTP</name>
        <dbReference type="ChEBI" id="CHEBI:37565"/>
    </ligand>
</feature>
<dbReference type="PROSITE" id="PS51882">
    <property type="entry name" value="G_ALPHA"/>
    <property type="match status" value="1"/>
</dbReference>
<evidence type="ECO:0000256" key="5">
    <source>
        <dbReference type="ARBA" id="ARBA00022833"/>
    </source>
</evidence>
<dbReference type="GO" id="GO:0005834">
    <property type="term" value="C:heterotrimeric G-protein complex"/>
    <property type="evidence" value="ECO:0007669"/>
    <property type="project" value="TreeGrafter"/>
</dbReference>
<evidence type="ECO:0000256" key="2">
    <source>
        <dbReference type="ARBA" id="ARBA00022723"/>
    </source>
</evidence>
<evidence type="ECO:0000256" key="8">
    <source>
        <dbReference type="ARBA" id="ARBA00023224"/>
    </source>
</evidence>
<dbReference type="CDD" id="cd00066">
    <property type="entry name" value="G-alpha"/>
    <property type="match status" value="1"/>
</dbReference>
<dbReference type="GO" id="GO:0031683">
    <property type="term" value="F:G-protein beta/gamma-subunit complex binding"/>
    <property type="evidence" value="ECO:0007669"/>
    <property type="project" value="InterPro"/>
</dbReference>
<evidence type="ECO:0000256" key="10">
    <source>
        <dbReference type="ARBA" id="ARBA00060880"/>
    </source>
</evidence>
<dbReference type="PRINTS" id="PR00318">
    <property type="entry name" value="GPROTEINA"/>
</dbReference>
<evidence type="ECO:0000256" key="1">
    <source>
        <dbReference type="ARBA" id="ARBA00004123"/>
    </source>
</evidence>
<dbReference type="Gene3D" id="3.40.50.300">
    <property type="entry name" value="P-loop containing nucleotide triphosphate hydrolases"/>
    <property type="match status" value="1"/>
</dbReference>
<keyword evidence="8" id="KW-0807">Transducer</keyword>
<dbReference type="GO" id="GO:0003924">
    <property type="term" value="F:GTPase activity"/>
    <property type="evidence" value="ECO:0007669"/>
    <property type="project" value="InterPro"/>
</dbReference>
<dbReference type="GO" id="GO:0008270">
    <property type="term" value="F:zinc ion binding"/>
    <property type="evidence" value="ECO:0007669"/>
    <property type="project" value="UniProtKB-KW"/>
</dbReference>
<keyword evidence="12" id="KW-0460">Magnesium</keyword>
<keyword evidence="4" id="KW-0863">Zinc-finger</keyword>
<sequence>MKLVCTFLSLPVPSKSSNFSEEQVNSLLSRSIPDYLEQRTLLKFLLVGCSGSGTSTIFKQAKILYKPIPFTEDERENIKLTIQSNVYGYLGILLEGRDRFEEETSSEAKKEQLSNQTDSTVTGDGSSNSSKTVYTIGPRLKSFSDWLLKTMVSGNLEAIFPAATREYAPLVEELWRDSAIQATYKRRSELEMLPKVASYFLERAVEILVPDYEPSDLDILYAEGVTSSNGLASLDFSFPQSTYDDHDEQLDSLLRYQLIRLQPRGIAENCKWLEMFEDIGMIIFCVSLSDYDQVSFDINGSPTNKMMQSRKFFETIVTHPTFEQMDVLLLLNKFDVFEGKMERVPLTKCEWFDDFHPIISHHRSTSNTRSPSLGQLGFHYVAVKFKRLYASLTGRKLFVSMVKALEPDSVDSSLKYAREIMKWEEERPNFSLSEYSIYSTEASSYSP</sequence>
<comment type="similarity">
    <text evidence="10">Belongs to the G-alpha family. XLG subfamily.</text>
</comment>
<keyword evidence="5" id="KW-0862">Zinc</keyword>
<protein>
    <submittedName>
        <fullName evidence="14">Uncharacterized protein</fullName>
    </submittedName>
</protein>
<dbReference type="GO" id="GO:0005737">
    <property type="term" value="C:cytoplasm"/>
    <property type="evidence" value="ECO:0007669"/>
    <property type="project" value="TreeGrafter"/>
</dbReference>
<dbReference type="PANTHER" id="PTHR10218">
    <property type="entry name" value="GTP-BINDING PROTEIN ALPHA SUBUNIT"/>
    <property type="match status" value="1"/>
</dbReference>
<dbReference type="InterPro" id="IPR001019">
    <property type="entry name" value="Gprotein_alpha_su"/>
</dbReference>
<evidence type="ECO:0000313" key="14">
    <source>
        <dbReference type="EMBL" id="CAI0430776.1"/>
    </source>
</evidence>
<evidence type="ECO:0000256" key="4">
    <source>
        <dbReference type="ARBA" id="ARBA00022771"/>
    </source>
</evidence>
<gene>
    <name evidence="14" type="ORF">LITE_LOCUS22754</name>
</gene>
<keyword evidence="15" id="KW-1185">Reference proteome</keyword>
<evidence type="ECO:0000256" key="6">
    <source>
        <dbReference type="ARBA" id="ARBA00022837"/>
    </source>
</evidence>
<dbReference type="Gene3D" id="1.10.400.10">
    <property type="entry name" value="GI Alpha 1, domain 2-like"/>
    <property type="match status" value="1"/>
</dbReference>
<dbReference type="SMART" id="SM00275">
    <property type="entry name" value="G_alpha"/>
    <property type="match status" value="1"/>
</dbReference>
<dbReference type="PANTHER" id="PTHR10218:SF222">
    <property type="entry name" value="EXTRA-LARGE GUANINE NUCLEOTIDE-BINDING PROTEIN 1"/>
    <property type="match status" value="1"/>
</dbReference>
<dbReference type="InterPro" id="IPR011025">
    <property type="entry name" value="GproteinA_insert"/>
</dbReference>
<dbReference type="FunFam" id="1.10.400.10:FF:000005">
    <property type="entry name" value="Extra-large guanine nucleotide-binding protein 3"/>
    <property type="match status" value="1"/>
</dbReference>
<name>A0AAV0L937_9ROSI</name>
<dbReference type="InterPro" id="IPR027417">
    <property type="entry name" value="P-loop_NTPase"/>
</dbReference>
<dbReference type="Proteomes" id="UP001154282">
    <property type="component" value="Unassembled WGS sequence"/>
</dbReference>
<dbReference type="GO" id="GO:0005525">
    <property type="term" value="F:GTP binding"/>
    <property type="evidence" value="ECO:0007669"/>
    <property type="project" value="UniProtKB-KW"/>
</dbReference>
<evidence type="ECO:0000256" key="7">
    <source>
        <dbReference type="ARBA" id="ARBA00023134"/>
    </source>
</evidence>
<keyword evidence="9" id="KW-0539">Nucleus</keyword>
<evidence type="ECO:0000313" key="15">
    <source>
        <dbReference type="Proteomes" id="UP001154282"/>
    </source>
</evidence>
<feature type="region of interest" description="Disordered" evidence="13">
    <location>
        <begin position="104"/>
        <end position="129"/>
    </location>
</feature>
<evidence type="ECO:0000256" key="13">
    <source>
        <dbReference type="SAM" id="MobiDB-lite"/>
    </source>
</evidence>
<feature type="compositionally biased region" description="Polar residues" evidence="13">
    <location>
        <begin position="113"/>
        <end position="129"/>
    </location>
</feature>
<proteinExistence type="inferred from homology"/>
<dbReference type="GO" id="GO:0001664">
    <property type="term" value="F:G protein-coupled receptor binding"/>
    <property type="evidence" value="ECO:0007669"/>
    <property type="project" value="TreeGrafter"/>
</dbReference>
<dbReference type="SUPFAM" id="SSF52540">
    <property type="entry name" value="P-loop containing nucleoside triphosphate hydrolases"/>
    <property type="match status" value="1"/>
</dbReference>
<feature type="binding site" evidence="12">
    <location>
        <position position="228"/>
    </location>
    <ligand>
        <name>Mg(2+)</name>
        <dbReference type="ChEBI" id="CHEBI:18420"/>
    </ligand>
</feature>
<dbReference type="Pfam" id="PF00503">
    <property type="entry name" value="G-alpha"/>
    <property type="match status" value="1"/>
</dbReference>
<dbReference type="GO" id="GO:0007188">
    <property type="term" value="P:adenylate cyclase-modulating G protein-coupled receptor signaling pathway"/>
    <property type="evidence" value="ECO:0007669"/>
    <property type="project" value="TreeGrafter"/>
</dbReference>
<dbReference type="SUPFAM" id="SSF47895">
    <property type="entry name" value="Transducin (alpha subunit), insertion domain"/>
    <property type="match status" value="1"/>
</dbReference>
<keyword evidence="6" id="KW-0106">Calcium</keyword>